<dbReference type="CDD" id="cd03250">
    <property type="entry name" value="ABCC_MRP_domain1"/>
    <property type="match status" value="1"/>
</dbReference>
<feature type="transmembrane region" description="Helical" evidence="11">
    <location>
        <begin position="264"/>
        <end position="282"/>
    </location>
</feature>
<feature type="transmembrane region" description="Helical" evidence="11">
    <location>
        <begin position="1141"/>
        <end position="1163"/>
    </location>
</feature>
<comment type="similarity">
    <text evidence="2">Belongs to the ABC transporter superfamily. ABCC family. Conjugate transporter (TC 3.A.1.208) subfamily.</text>
</comment>
<evidence type="ECO:0000259" key="12">
    <source>
        <dbReference type="PROSITE" id="PS50893"/>
    </source>
</evidence>
<protein>
    <recommendedName>
        <fullName evidence="16">ABC transporter family protein</fullName>
    </recommendedName>
</protein>
<dbReference type="CDD" id="cd18580">
    <property type="entry name" value="ABC_6TM_ABCC_D2"/>
    <property type="match status" value="1"/>
</dbReference>
<feature type="compositionally biased region" description="Polar residues" evidence="10">
    <location>
        <begin position="19"/>
        <end position="41"/>
    </location>
</feature>
<dbReference type="InterPro" id="IPR011527">
    <property type="entry name" value="ABC1_TM_dom"/>
</dbReference>
<dbReference type="GO" id="GO:0016020">
    <property type="term" value="C:membrane"/>
    <property type="evidence" value="ECO:0007669"/>
    <property type="project" value="UniProtKB-SubCell"/>
</dbReference>
<dbReference type="InterPro" id="IPR003593">
    <property type="entry name" value="AAA+_ATPase"/>
</dbReference>
<evidence type="ECO:0000256" key="1">
    <source>
        <dbReference type="ARBA" id="ARBA00004141"/>
    </source>
</evidence>
<accession>A0A8S1VWP9</accession>
<evidence type="ECO:0000256" key="8">
    <source>
        <dbReference type="ARBA" id="ARBA00022989"/>
    </source>
</evidence>
<keyword evidence="3" id="KW-0813">Transport</keyword>
<keyword evidence="4 11" id="KW-0812">Transmembrane</keyword>
<dbReference type="GO" id="GO:0005524">
    <property type="term" value="F:ATP binding"/>
    <property type="evidence" value="ECO:0007669"/>
    <property type="project" value="UniProtKB-KW"/>
</dbReference>
<evidence type="ECO:0000259" key="13">
    <source>
        <dbReference type="PROSITE" id="PS50929"/>
    </source>
</evidence>
<evidence type="ECO:0000256" key="6">
    <source>
        <dbReference type="ARBA" id="ARBA00022741"/>
    </source>
</evidence>
<dbReference type="PANTHER" id="PTHR24223:SF456">
    <property type="entry name" value="MULTIDRUG RESISTANCE-ASSOCIATED PROTEIN LETHAL(2)03659"/>
    <property type="match status" value="1"/>
</dbReference>
<dbReference type="FunFam" id="1.20.1560.10:FF:000151">
    <property type="entry name" value="Uncharacterized protein"/>
    <property type="match status" value="1"/>
</dbReference>
<feature type="transmembrane region" description="Helical" evidence="11">
    <location>
        <begin position="957"/>
        <end position="978"/>
    </location>
</feature>
<feature type="domain" description="ABC transporter" evidence="12">
    <location>
        <begin position="608"/>
        <end position="855"/>
    </location>
</feature>
<dbReference type="EMBL" id="CAJJDO010000070">
    <property type="protein sequence ID" value="CAD8178676.1"/>
    <property type="molecule type" value="Genomic_DNA"/>
</dbReference>
<gene>
    <name evidence="14" type="ORF">PPENT_87.1.T0700050</name>
</gene>
<evidence type="ECO:0000256" key="3">
    <source>
        <dbReference type="ARBA" id="ARBA00022448"/>
    </source>
</evidence>
<dbReference type="Proteomes" id="UP000689195">
    <property type="component" value="Unassembled WGS sequence"/>
</dbReference>
<dbReference type="GO" id="GO:0016887">
    <property type="term" value="F:ATP hydrolysis activity"/>
    <property type="evidence" value="ECO:0007669"/>
    <property type="project" value="InterPro"/>
</dbReference>
<keyword evidence="15" id="KW-1185">Reference proteome</keyword>
<proteinExistence type="inferred from homology"/>
<feature type="domain" description="ABC transmembrane type-1" evidence="13">
    <location>
        <begin position="269"/>
        <end position="530"/>
    </location>
</feature>
<feature type="transmembrane region" description="Helical" evidence="11">
    <location>
        <begin position="915"/>
        <end position="936"/>
    </location>
</feature>
<reference evidence="14" key="1">
    <citation type="submission" date="2021-01" db="EMBL/GenBank/DDBJ databases">
        <authorList>
            <consortium name="Genoscope - CEA"/>
            <person name="William W."/>
        </authorList>
    </citation>
    <scope>NUCLEOTIDE SEQUENCE</scope>
</reference>
<dbReference type="CDD" id="cd03244">
    <property type="entry name" value="ABCC_MRP_domain2"/>
    <property type="match status" value="1"/>
</dbReference>
<keyword evidence="8 11" id="KW-1133">Transmembrane helix</keyword>
<sequence length="1520" mass="175175">MLNSYTNKQRKRFQENRSRYLQQAQPDESVSSNTELEPQQQDIRVRLERPSKKKVSVKIRNLDIDSDIIKEENSEDYASEKQSKDQINHQESNAVLNLIPEEEIDSPFKSRINQNKEILWKSSNQESQNVEVQLFNTPKQQQGADSPKIENAIKSYKNLNTMNSLYSPVKASQKLIINDDTIYQHYNIFQRLFLYHIFCYMKQMKKFIESSTQKISVAHLPKQAYRDSIQYNLKRVYEQIKNNDLYNFNNRALFKLFFWQDNKYVTMMIVILAMFETYSRFVMAILTETLISAITENDMNSAYLQATALAILSLLALMSKHQQQYLISNFATKIRMVFINLIYDRIIELNSTQISMLNVGKIMNLVSSDLNVIEYQLAFIYQVAVIPGSLIFTSIILWLRFDGPLGLVAIIFCAILYPLQILIQNINKKLLLQTRKLQDQRIQQTNTVIEGIKYIKMYVWETIFENKINIIRKKEFFQYLNIHVLNLLDRSFNFSVHIWGSFCFILILYACDTHLTISTIMGTIQLMSMIKYYCIFQVSYAFQALMNFSVIFSRVSEILKQQSNNITTIDQFKTTFTTYDIQHQPMQQLLMDRTRGLNRKGSLTLLSTSLVTINQYSGRWSKDGTPVISSINLDIKSGEIMGIVGKVGAGKSTLLAAILQELPYYEGSIIQSKKLKLAYVEQEPFIYTGTIKENILFGKDYDQVLYLKVLEVSCLDQDILSFRQGDKTEIGEKGANLSGGQRARLSLARALYSQADLYLFDDPLSAVDSKVAGKIFDNAIKDFIFKFQPNYRPTLIKTHQAFIQQTPAVILATHQISYALECDYVVIMDGGMITHQGQKNKMKKHILEITSAHTSNTNVDNPIRSLKIRRPSKLMGKVVNQMQKSNKDETQTLYITEDQNQSDATFDTYKRYFSYWKPFILIFIILCQNIASEIINNYYYKEMASFDEDRQRDNDQIFYNAAILVLAAYFNNIIKYFLNIFGVLTSNNTIHNQMLKRLILSPITYFDTNSSGRLINRFSTDLSLADTQIQQTITDIFEQGSQFLVSLVTIAILQPYFTFAAIFTIISTILIFRITRSVVSQLKICDLIQRSPLFDQFKITINGVTQIRINENQSWIKEKFIKLSNQSMQANLIFLYSQRCFGFYIDLFGQFANISGIFLIIGMVSDPTIFSQALLLLSTFNTQAGTLRQFMAFDSMMNSVNRMFEICDLEIEKEEPTGELEIKNWPKLGSIVYSNVKMQYRENTPLVLKGMNFYIKDKEKVGIVGRTGAGKSSVISSLFRLNSIENSGVISIDDQDIRKINLYKLRKEISIIPQVPFLFKGTLRENLDPFQNFDDKTLLNVLSDTGLEGFIQQLPNGLEHQIEPEFFSIGQKQLICLSRVLLNKKKILILDEATANVDMITDFLIQQIIKDKFNDCTIFTIAHRLNTIADYDKVLVLEDGKVLEEGHPYELLVQNPKVSTYINSDSAFAKMVLQTGHKNSSQIYATARRSYLEKNEIQSKSNCNSNILDVSLSSINEFNI</sequence>
<dbReference type="FunFam" id="3.40.50.300:FF:000610">
    <property type="entry name" value="Multidrug resistance-associated ABC transporter"/>
    <property type="match status" value="1"/>
</dbReference>
<dbReference type="InterPro" id="IPR050173">
    <property type="entry name" value="ABC_transporter_C-like"/>
</dbReference>
<dbReference type="InterPro" id="IPR003439">
    <property type="entry name" value="ABC_transporter-like_ATP-bd"/>
</dbReference>
<dbReference type="FunFam" id="3.40.50.300:FF:002273">
    <property type="entry name" value="Uncharacterized protein"/>
    <property type="match status" value="1"/>
</dbReference>
<dbReference type="InterPro" id="IPR044726">
    <property type="entry name" value="ABCC_6TM_D2"/>
</dbReference>
<keyword evidence="7" id="KW-0067">ATP-binding</keyword>
<dbReference type="SMART" id="SM00382">
    <property type="entry name" value="AAA"/>
    <property type="match status" value="2"/>
</dbReference>
<dbReference type="OrthoDB" id="294028at2759"/>
<dbReference type="PROSITE" id="PS00211">
    <property type="entry name" value="ABC_TRANSPORTER_1"/>
    <property type="match status" value="1"/>
</dbReference>
<evidence type="ECO:0000256" key="10">
    <source>
        <dbReference type="SAM" id="MobiDB-lite"/>
    </source>
</evidence>
<feature type="transmembrane region" description="Helical" evidence="11">
    <location>
        <begin position="405"/>
        <end position="423"/>
    </location>
</feature>
<organism evidence="14 15">
    <name type="scientific">Paramecium pentaurelia</name>
    <dbReference type="NCBI Taxonomy" id="43138"/>
    <lineage>
        <taxon>Eukaryota</taxon>
        <taxon>Sar</taxon>
        <taxon>Alveolata</taxon>
        <taxon>Ciliophora</taxon>
        <taxon>Intramacronucleata</taxon>
        <taxon>Oligohymenophorea</taxon>
        <taxon>Peniculida</taxon>
        <taxon>Parameciidae</taxon>
        <taxon>Paramecium</taxon>
    </lineage>
</organism>
<evidence type="ECO:0008006" key="16">
    <source>
        <dbReference type="Google" id="ProtNLM"/>
    </source>
</evidence>
<dbReference type="Pfam" id="PF00664">
    <property type="entry name" value="ABC_membrane"/>
    <property type="match status" value="2"/>
</dbReference>
<keyword evidence="5" id="KW-0677">Repeat</keyword>
<name>A0A8S1VWP9_9CILI</name>
<evidence type="ECO:0000313" key="14">
    <source>
        <dbReference type="EMBL" id="CAD8178676.1"/>
    </source>
</evidence>
<feature type="region of interest" description="Disordered" evidence="10">
    <location>
        <begin position="1"/>
        <end position="41"/>
    </location>
</feature>
<comment type="subcellular location">
    <subcellularLocation>
        <location evidence="1">Membrane</location>
        <topology evidence="1">Multi-pass membrane protein</topology>
    </subcellularLocation>
</comment>
<keyword evidence="9 11" id="KW-0472">Membrane</keyword>
<evidence type="ECO:0000256" key="7">
    <source>
        <dbReference type="ARBA" id="ARBA00022840"/>
    </source>
</evidence>
<feature type="domain" description="ABC transmembrane type-1" evidence="13">
    <location>
        <begin position="961"/>
        <end position="1169"/>
    </location>
</feature>
<feature type="transmembrane region" description="Helical" evidence="11">
    <location>
        <begin position="302"/>
        <end position="318"/>
    </location>
</feature>
<dbReference type="Pfam" id="PF00005">
    <property type="entry name" value="ABC_tran"/>
    <property type="match status" value="2"/>
</dbReference>
<evidence type="ECO:0000256" key="2">
    <source>
        <dbReference type="ARBA" id="ARBA00009726"/>
    </source>
</evidence>
<feature type="transmembrane region" description="Helical" evidence="11">
    <location>
        <begin position="1043"/>
        <end position="1072"/>
    </location>
</feature>
<dbReference type="PROSITE" id="PS50893">
    <property type="entry name" value="ABC_TRANSPORTER_2"/>
    <property type="match status" value="2"/>
</dbReference>
<evidence type="ECO:0000256" key="5">
    <source>
        <dbReference type="ARBA" id="ARBA00022737"/>
    </source>
</evidence>
<dbReference type="InterPro" id="IPR017871">
    <property type="entry name" value="ABC_transporter-like_CS"/>
</dbReference>
<keyword evidence="6" id="KW-0547">Nucleotide-binding</keyword>
<dbReference type="FunFam" id="1.20.1560.10:FF:000140">
    <property type="entry name" value="Uncharacterized protein"/>
    <property type="match status" value="1"/>
</dbReference>
<feature type="domain" description="ABC transporter" evidence="12">
    <location>
        <begin position="1231"/>
        <end position="1464"/>
    </location>
</feature>
<evidence type="ECO:0000256" key="4">
    <source>
        <dbReference type="ARBA" id="ARBA00022692"/>
    </source>
</evidence>
<dbReference type="PANTHER" id="PTHR24223">
    <property type="entry name" value="ATP-BINDING CASSETTE SUB-FAMILY C"/>
    <property type="match status" value="1"/>
</dbReference>
<feature type="transmembrane region" description="Helical" evidence="11">
    <location>
        <begin position="494"/>
        <end position="511"/>
    </location>
</feature>
<feature type="transmembrane region" description="Helical" evidence="11">
    <location>
        <begin position="379"/>
        <end position="398"/>
    </location>
</feature>
<dbReference type="GO" id="GO:0140359">
    <property type="term" value="F:ABC-type transporter activity"/>
    <property type="evidence" value="ECO:0007669"/>
    <property type="project" value="InterPro"/>
</dbReference>
<evidence type="ECO:0000313" key="15">
    <source>
        <dbReference type="Proteomes" id="UP000689195"/>
    </source>
</evidence>
<evidence type="ECO:0000256" key="11">
    <source>
        <dbReference type="SAM" id="Phobius"/>
    </source>
</evidence>
<dbReference type="PROSITE" id="PS50929">
    <property type="entry name" value="ABC_TM1F"/>
    <property type="match status" value="2"/>
</dbReference>
<comment type="caution">
    <text evidence="14">The sequence shown here is derived from an EMBL/GenBank/DDBJ whole genome shotgun (WGS) entry which is preliminary data.</text>
</comment>
<evidence type="ECO:0000256" key="9">
    <source>
        <dbReference type="ARBA" id="ARBA00023136"/>
    </source>
</evidence>